<protein>
    <submittedName>
        <fullName evidence="2">Uncharacterized protein</fullName>
    </submittedName>
</protein>
<evidence type="ECO:0000256" key="1">
    <source>
        <dbReference type="SAM" id="Phobius"/>
    </source>
</evidence>
<sequence>MLYFLSIWQHSVANCHSCMVPRLFINASSTLWISPKEGRPISSLSCCRSSPQRYMFARNRWYTALFVYDSTCGAEINLSPPPVQVSRTLMTTDQVRNIARIVLGQLAISLILLSFFVSCDVAHV</sequence>
<keyword evidence="1" id="KW-1133">Transmembrane helix</keyword>
<gene>
    <name evidence="2" type="ORF">AB6A40_007039</name>
</gene>
<evidence type="ECO:0000313" key="2">
    <source>
        <dbReference type="EMBL" id="MFH4980330.1"/>
    </source>
</evidence>
<evidence type="ECO:0000313" key="3">
    <source>
        <dbReference type="Proteomes" id="UP001608902"/>
    </source>
</evidence>
<keyword evidence="1" id="KW-0472">Membrane</keyword>
<keyword evidence="3" id="KW-1185">Reference proteome</keyword>
<organism evidence="2 3">
    <name type="scientific">Gnathostoma spinigerum</name>
    <dbReference type="NCBI Taxonomy" id="75299"/>
    <lineage>
        <taxon>Eukaryota</taxon>
        <taxon>Metazoa</taxon>
        <taxon>Ecdysozoa</taxon>
        <taxon>Nematoda</taxon>
        <taxon>Chromadorea</taxon>
        <taxon>Rhabditida</taxon>
        <taxon>Spirurina</taxon>
        <taxon>Gnathostomatomorpha</taxon>
        <taxon>Gnathostomatoidea</taxon>
        <taxon>Gnathostomatidae</taxon>
        <taxon>Gnathostoma</taxon>
    </lineage>
</organism>
<keyword evidence="1" id="KW-0812">Transmembrane</keyword>
<reference evidence="2 3" key="1">
    <citation type="submission" date="2024-08" db="EMBL/GenBank/DDBJ databases">
        <title>Gnathostoma spinigerum genome.</title>
        <authorList>
            <person name="Gonzalez-Bertolin B."/>
            <person name="Monzon S."/>
            <person name="Zaballos A."/>
            <person name="Jimenez P."/>
            <person name="Dekumyoy P."/>
            <person name="Varona S."/>
            <person name="Cuesta I."/>
            <person name="Sumanam S."/>
            <person name="Adisakwattana P."/>
            <person name="Gasser R.B."/>
            <person name="Hernandez-Gonzalez A."/>
            <person name="Young N.D."/>
            <person name="Perteguer M.J."/>
        </authorList>
    </citation>
    <scope>NUCLEOTIDE SEQUENCE [LARGE SCALE GENOMIC DNA]</scope>
    <source>
        <strain evidence="2">AL3</strain>
        <tissue evidence="2">Liver</tissue>
    </source>
</reference>
<proteinExistence type="predicted"/>
<accession>A0ABD6EK26</accession>
<feature type="transmembrane region" description="Helical" evidence="1">
    <location>
        <begin position="97"/>
        <end position="117"/>
    </location>
</feature>
<comment type="caution">
    <text evidence="2">The sequence shown here is derived from an EMBL/GenBank/DDBJ whole genome shotgun (WGS) entry which is preliminary data.</text>
</comment>
<dbReference type="Proteomes" id="UP001608902">
    <property type="component" value="Unassembled WGS sequence"/>
</dbReference>
<dbReference type="EMBL" id="JBGFUD010005411">
    <property type="protein sequence ID" value="MFH4980330.1"/>
    <property type="molecule type" value="Genomic_DNA"/>
</dbReference>
<name>A0ABD6EK26_9BILA</name>
<dbReference type="AlphaFoldDB" id="A0ABD6EK26"/>